<sequence length="117" mass="12592">MILSNITPTAPSRTALPRFSTTTHRLNIADAASFMANGCPSSRRSIKGLRAPNLPIRCLLESRADNVNRAAAALVLVSIRPHFKDSMSRGTTAGCSAISFLLLSCIERFNTAVMRSS</sequence>
<evidence type="ECO:0000313" key="1">
    <source>
        <dbReference type="EMBL" id="MBA4616629.1"/>
    </source>
</evidence>
<organism evidence="1">
    <name type="scientific">Opuntia streptacantha</name>
    <name type="common">Prickly pear cactus</name>
    <name type="synonym">Opuntia cardona</name>
    <dbReference type="NCBI Taxonomy" id="393608"/>
    <lineage>
        <taxon>Eukaryota</taxon>
        <taxon>Viridiplantae</taxon>
        <taxon>Streptophyta</taxon>
        <taxon>Embryophyta</taxon>
        <taxon>Tracheophyta</taxon>
        <taxon>Spermatophyta</taxon>
        <taxon>Magnoliopsida</taxon>
        <taxon>eudicotyledons</taxon>
        <taxon>Gunneridae</taxon>
        <taxon>Pentapetalae</taxon>
        <taxon>Caryophyllales</taxon>
        <taxon>Cactineae</taxon>
        <taxon>Cactaceae</taxon>
        <taxon>Opuntioideae</taxon>
        <taxon>Opuntia</taxon>
    </lineage>
</organism>
<name>A0A7C9CN17_OPUST</name>
<dbReference type="EMBL" id="GISG01012637">
    <property type="protein sequence ID" value="MBA4616629.1"/>
    <property type="molecule type" value="Transcribed_RNA"/>
</dbReference>
<accession>A0A7C9CN17</accession>
<protein>
    <submittedName>
        <fullName evidence="1">Uncharacterized protein</fullName>
    </submittedName>
</protein>
<dbReference type="AlphaFoldDB" id="A0A7C9CN17"/>
<proteinExistence type="predicted"/>
<reference evidence="1" key="1">
    <citation type="journal article" date="2013" name="J. Plant Res.">
        <title>Effect of fungi and light on seed germination of three Opuntia species from semiarid lands of central Mexico.</title>
        <authorList>
            <person name="Delgado-Sanchez P."/>
            <person name="Jimenez-Bremont J.F."/>
            <person name="Guerrero-Gonzalez Mde L."/>
            <person name="Flores J."/>
        </authorList>
    </citation>
    <scope>NUCLEOTIDE SEQUENCE</scope>
    <source>
        <tissue evidence="1">Cladode</tissue>
    </source>
</reference>
<reference evidence="1" key="2">
    <citation type="submission" date="2020-07" db="EMBL/GenBank/DDBJ databases">
        <authorList>
            <person name="Vera ALvarez R."/>
            <person name="Arias-Moreno D.M."/>
            <person name="Jimenez-Jacinto V."/>
            <person name="Jimenez-Bremont J.F."/>
            <person name="Swaminathan K."/>
            <person name="Moose S.P."/>
            <person name="Guerrero-Gonzalez M.L."/>
            <person name="Marino-Ramirez L."/>
            <person name="Landsman D."/>
            <person name="Rodriguez-Kessler M."/>
            <person name="Delgado-Sanchez P."/>
        </authorList>
    </citation>
    <scope>NUCLEOTIDE SEQUENCE</scope>
    <source>
        <tissue evidence="1">Cladode</tissue>
    </source>
</reference>